<evidence type="ECO:0000313" key="3">
    <source>
        <dbReference type="Proteomes" id="UP000321570"/>
    </source>
</evidence>
<dbReference type="EMBL" id="CABIJS010000356">
    <property type="protein sequence ID" value="VUZ50380.1"/>
    <property type="molecule type" value="Genomic_DNA"/>
</dbReference>
<reference evidence="2 3" key="1">
    <citation type="submission" date="2019-07" db="EMBL/GenBank/DDBJ databases">
        <authorList>
            <person name="Jastrzebski P J."/>
            <person name="Paukszto L."/>
            <person name="Jastrzebski P J."/>
        </authorList>
    </citation>
    <scope>NUCLEOTIDE SEQUENCE [LARGE SCALE GENOMIC DNA]</scope>
    <source>
        <strain evidence="2 3">WMS-il1</strain>
    </source>
</reference>
<feature type="signal peptide" evidence="1">
    <location>
        <begin position="1"/>
        <end position="19"/>
    </location>
</feature>
<gene>
    <name evidence="2" type="ORF">WMSIL1_LOCUS9227</name>
</gene>
<proteinExistence type="predicted"/>
<accession>A0A564YT76</accession>
<organism evidence="2 3">
    <name type="scientific">Hymenolepis diminuta</name>
    <name type="common">Rat tapeworm</name>
    <dbReference type="NCBI Taxonomy" id="6216"/>
    <lineage>
        <taxon>Eukaryota</taxon>
        <taxon>Metazoa</taxon>
        <taxon>Spiralia</taxon>
        <taxon>Lophotrochozoa</taxon>
        <taxon>Platyhelminthes</taxon>
        <taxon>Cestoda</taxon>
        <taxon>Eucestoda</taxon>
        <taxon>Cyclophyllidea</taxon>
        <taxon>Hymenolepididae</taxon>
        <taxon>Hymenolepis</taxon>
    </lineage>
</organism>
<keyword evidence="3" id="KW-1185">Reference proteome</keyword>
<name>A0A564YT76_HYMDI</name>
<dbReference type="Proteomes" id="UP000321570">
    <property type="component" value="Unassembled WGS sequence"/>
</dbReference>
<keyword evidence="1" id="KW-0732">Signal</keyword>
<evidence type="ECO:0000256" key="1">
    <source>
        <dbReference type="SAM" id="SignalP"/>
    </source>
</evidence>
<dbReference type="AlphaFoldDB" id="A0A564YT76"/>
<evidence type="ECO:0000313" key="2">
    <source>
        <dbReference type="EMBL" id="VUZ50380.1"/>
    </source>
</evidence>
<protein>
    <submittedName>
        <fullName evidence="2">Uncharacterized protein</fullName>
    </submittedName>
</protein>
<feature type="chain" id="PRO_5021737361" evidence="1">
    <location>
        <begin position="20"/>
        <end position="73"/>
    </location>
</feature>
<sequence>MKMFTIMQVLFTHFALVSNLDLSKQTNTDVLFSFLVFDLPAVLRFDSDFYPSWTRNAMSRSLVVDPNQSLPRY</sequence>